<sequence length="84" mass="9372">MRPKLNISPLSGKRDYASRSSFAIALSRRSGWFSPAFSFRSFKGIVSGIILFCFVFDIQPVETMLSKSSVPQSISSWRGSFLNS</sequence>
<evidence type="ECO:0000313" key="1">
    <source>
        <dbReference type="EMBL" id="KAL1544345.1"/>
    </source>
</evidence>
<keyword evidence="2" id="KW-1185">Reference proteome</keyword>
<dbReference type="Proteomes" id="UP001567538">
    <property type="component" value="Unassembled WGS sequence"/>
</dbReference>
<comment type="caution">
    <text evidence="1">The sequence shown here is derived from an EMBL/GenBank/DDBJ whole genome shotgun (WGS) entry which is preliminary data.</text>
</comment>
<accession>A0ABD1GJQ4</accession>
<protein>
    <submittedName>
        <fullName evidence="1">Uncharacterized protein</fullName>
    </submittedName>
</protein>
<dbReference type="AlphaFoldDB" id="A0ABD1GJQ4"/>
<name>A0ABD1GJQ4_SALDI</name>
<evidence type="ECO:0000313" key="2">
    <source>
        <dbReference type="Proteomes" id="UP001567538"/>
    </source>
</evidence>
<reference evidence="1 2" key="1">
    <citation type="submission" date="2024-06" db="EMBL/GenBank/DDBJ databases">
        <title>A chromosome level genome sequence of Diviner's sage (Salvia divinorum).</title>
        <authorList>
            <person name="Ford S.A."/>
            <person name="Ro D.-K."/>
            <person name="Ness R.W."/>
            <person name="Phillips M.A."/>
        </authorList>
    </citation>
    <scope>NUCLEOTIDE SEQUENCE [LARGE SCALE GENOMIC DNA]</scope>
    <source>
        <strain evidence="1">SAF-2024a</strain>
        <tissue evidence="1">Leaf</tissue>
    </source>
</reference>
<organism evidence="1 2">
    <name type="scientific">Salvia divinorum</name>
    <name type="common">Maria pastora</name>
    <name type="synonym">Diviner's sage</name>
    <dbReference type="NCBI Taxonomy" id="28513"/>
    <lineage>
        <taxon>Eukaryota</taxon>
        <taxon>Viridiplantae</taxon>
        <taxon>Streptophyta</taxon>
        <taxon>Embryophyta</taxon>
        <taxon>Tracheophyta</taxon>
        <taxon>Spermatophyta</taxon>
        <taxon>Magnoliopsida</taxon>
        <taxon>eudicotyledons</taxon>
        <taxon>Gunneridae</taxon>
        <taxon>Pentapetalae</taxon>
        <taxon>asterids</taxon>
        <taxon>lamiids</taxon>
        <taxon>Lamiales</taxon>
        <taxon>Lamiaceae</taxon>
        <taxon>Nepetoideae</taxon>
        <taxon>Mentheae</taxon>
        <taxon>Salviinae</taxon>
        <taxon>Salvia</taxon>
        <taxon>Salvia subgen. Calosphace</taxon>
    </lineage>
</organism>
<dbReference type="EMBL" id="JBEAFC010000008">
    <property type="protein sequence ID" value="KAL1544345.1"/>
    <property type="molecule type" value="Genomic_DNA"/>
</dbReference>
<proteinExistence type="predicted"/>
<gene>
    <name evidence="1" type="ORF">AAHA92_21212</name>
</gene>